<gene>
    <name evidence="2" type="ORF">HIJ39_20070</name>
</gene>
<keyword evidence="1" id="KW-0472">Membrane</keyword>
<accession>A0A7Y0L789</accession>
<dbReference type="RefSeq" id="WP_169102823.1">
    <property type="nucleotide sequence ID" value="NZ_JABBVZ010000128.1"/>
</dbReference>
<sequence length="77" mass="8755">MRRTIAIWILVVLAVAFLYIGASMLWFNVPAPLIVGMPPLVFWFLVVPLVTPLLLGALYLYDRRHNPQQAYFTDPPG</sequence>
<evidence type="ECO:0000313" key="2">
    <source>
        <dbReference type="EMBL" id="NMP24614.1"/>
    </source>
</evidence>
<feature type="transmembrane region" description="Helical" evidence="1">
    <location>
        <begin position="7"/>
        <end position="28"/>
    </location>
</feature>
<dbReference type="Proteomes" id="UP000533476">
    <property type="component" value="Unassembled WGS sequence"/>
</dbReference>
<feature type="transmembrane region" description="Helical" evidence="1">
    <location>
        <begin position="40"/>
        <end position="61"/>
    </location>
</feature>
<dbReference type="AlphaFoldDB" id="A0A7Y0L789"/>
<dbReference type="EMBL" id="JABBVZ010000128">
    <property type="protein sequence ID" value="NMP24614.1"/>
    <property type="molecule type" value="Genomic_DNA"/>
</dbReference>
<keyword evidence="1" id="KW-0812">Transmembrane</keyword>
<proteinExistence type="predicted"/>
<organism evidence="2 3">
    <name type="scientific">Sulfobacillus harzensis</name>
    <dbReference type="NCBI Taxonomy" id="2729629"/>
    <lineage>
        <taxon>Bacteria</taxon>
        <taxon>Bacillati</taxon>
        <taxon>Bacillota</taxon>
        <taxon>Clostridia</taxon>
        <taxon>Eubacteriales</taxon>
        <taxon>Clostridiales Family XVII. Incertae Sedis</taxon>
        <taxon>Sulfobacillus</taxon>
    </lineage>
</organism>
<evidence type="ECO:0008006" key="4">
    <source>
        <dbReference type="Google" id="ProtNLM"/>
    </source>
</evidence>
<name>A0A7Y0L789_9FIRM</name>
<protein>
    <recommendedName>
        <fullName evidence="4">DUF3311 domain-containing protein</fullName>
    </recommendedName>
</protein>
<evidence type="ECO:0000313" key="3">
    <source>
        <dbReference type="Proteomes" id="UP000533476"/>
    </source>
</evidence>
<keyword evidence="1" id="KW-1133">Transmembrane helix</keyword>
<keyword evidence="3" id="KW-1185">Reference proteome</keyword>
<reference evidence="2 3" key="1">
    <citation type="submission" date="2020-04" db="EMBL/GenBank/DDBJ databases">
        <authorList>
            <person name="Zhang R."/>
            <person name="Schippers A."/>
        </authorList>
    </citation>
    <scope>NUCLEOTIDE SEQUENCE [LARGE SCALE GENOMIC DNA]</scope>
    <source>
        <strain evidence="2 3">DSM 109850</strain>
    </source>
</reference>
<evidence type="ECO:0000256" key="1">
    <source>
        <dbReference type="SAM" id="Phobius"/>
    </source>
</evidence>
<comment type="caution">
    <text evidence="2">The sequence shown here is derived from an EMBL/GenBank/DDBJ whole genome shotgun (WGS) entry which is preliminary data.</text>
</comment>